<sequence>MQTPPYSTNGLNNAMGNMSLSGNGNGAVNEKISYKTNLIKNGWARGVETWDDVSEHDVLDIVGKDYFFVPSEYDRALFIIKLIERKLQTPSNSSFVTKLRALLNEDVIFATISADRLHELGTYRDINGRPYVSETTIGNALTTQFSLAKAIDESEDTSLDFDSPTDSKYYFYKDHVDFHATSEEIDKKKVVTRFQRQISHQCVFLLNFQI</sequence>
<keyword evidence="2" id="KW-1185">Reference proteome</keyword>
<reference evidence="1" key="1">
    <citation type="submission" date="2023-04" db="EMBL/GenBank/DDBJ databases">
        <title>Ambrosiozyma monospora NBRC 10751.</title>
        <authorList>
            <person name="Ichikawa N."/>
            <person name="Sato H."/>
            <person name="Tonouchi N."/>
        </authorList>
    </citation>
    <scope>NUCLEOTIDE SEQUENCE</scope>
    <source>
        <strain evidence="1">NBRC 10751</strain>
    </source>
</reference>
<organism evidence="1 2">
    <name type="scientific">Ambrosiozyma monospora</name>
    <name type="common">Yeast</name>
    <name type="synonym">Endomycopsis monosporus</name>
    <dbReference type="NCBI Taxonomy" id="43982"/>
    <lineage>
        <taxon>Eukaryota</taxon>
        <taxon>Fungi</taxon>
        <taxon>Dikarya</taxon>
        <taxon>Ascomycota</taxon>
        <taxon>Saccharomycotina</taxon>
        <taxon>Pichiomycetes</taxon>
        <taxon>Pichiales</taxon>
        <taxon>Pichiaceae</taxon>
        <taxon>Ambrosiozyma</taxon>
    </lineage>
</organism>
<protein>
    <submittedName>
        <fullName evidence="1">Unnamed protein product</fullName>
    </submittedName>
</protein>
<dbReference type="EMBL" id="BSXS01016390">
    <property type="protein sequence ID" value="GMF07671.1"/>
    <property type="molecule type" value="Genomic_DNA"/>
</dbReference>
<evidence type="ECO:0000313" key="1">
    <source>
        <dbReference type="EMBL" id="GMF07671.1"/>
    </source>
</evidence>
<comment type="caution">
    <text evidence="1">The sequence shown here is derived from an EMBL/GenBank/DDBJ whole genome shotgun (WGS) entry which is preliminary data.</text>
</comment>
<name>A0ACB5UCP3_AMBMO</name>
<evidence type="ECO:0000313" key="2">
    <source>
        <dbReference type="Proteomes" id="UP001165064"/>
    </source>
</evidence>
<gene>
    <name evidence="1" type="ORF">Amon02_001300400</name>
</gene>
<accession>A0ACB5UCP3</accession>
<proteinExistence type="predicted"/>
<dbReference type="Proteomes" id="UP001165064">
    <property type="component" value="Unassembled WGS sequence"/>
</dbReference>